<dbReference type="EMBL" id="ML220113">
    <property type="protein sequence ID" value="TGZ83981.1"/>
    <property type="molecule type" value="Genomic_DNA"/>
</dbReference>
<keyword evidence="13 16" id="KW-1015">Disulfide bond</keyword>
<evidence type="ECO:0000256" key="2">
    <source>
        <dbReference type="ARBA" id="ARBA00004569"/>
    </source>
</evidence>
<dbReference type="STRING" id="341454.A0A4S2N485"/>
<evidence type="ECO:0000256" key="7">
    <source>
        <dbReference type="ARBA" id="ARBA00022448"/>
    </source>
</evidence>
<protein>
    <recommendedName>
        <fullName evidence="6">NADH dehydrogenase [ubiquinone] iron-sulfur protein 5</fullName>
    </recommendedName>
    <alternativeName>
        <fullName evidence="14">Complex I-15 kDa</fullName>
    </alternativeName>
    <alternativeName>
        <fullName evidence="15">NADH-ubiquinone oxidoreductase 15 kDa subunit</fullName>
    </alternativeName>
</protein>
<comment type="function">
    <text evidence="1">Accessory subunit of the mitochondrial membrane respiratory chain NADH dehydrogenase (Complex I), that is believed not to be involved in catalysis. Complex I functions in the transfer of electrons from NADH to the respiratory chain. The immediate electron acceptor for the enzyme is believed to be ubiquinone.</text>
</comment>
<keyword evidence="11" id="KW-0496">Mitochondrion</keyword>
<dbReference type="PROSITE" id="PS51808">
    <property type="entry name" value="CHCH"/>
    <property type="match status" value="1"/>
</dbReference>
<comment type="similarity">
    <text evidence="4">Belongs to the complex I NDUFS5 subunit family.</text>
</comment>
<keyword evidence="9" id="KW-0999">Mitochondrion inner membrane</keyword>
<sequence length="59" mass="7143">MASGYGLHGGVSRCFPFWQDFLSCYVIHTADDKDERWRCIPQRDDYYECLYHKKEVRYS</sequence>
<feature type="disulfide bond" evidence="16">
    <location>
        <begin position="24"/>
        <end position="39"/>
    </location>
</feature>
<evidence type="ECO:0000256" key="6">
    <source>
        <dbReference type="ARBA" id="ARBA00013482"/>
    </source>
</evidence>
<dbReference type="PANTHER" id="PTHR15224:SF1">
    <property type="entry name" value="NADH DEHYDROGENASE [UBIQUINONE] IRON-SULFUR PROTEIN 5"/>
    <property type="match status" value="1"/>
</dbReference>
<dbReference type="GO" id="GO:0032981">
    <property type="term" value="P:mitochondrial respiratory chain complex I assembly"/>
    <property type="evidence" value="ECO:0007669"/>
    <property type="project" value="TreeGrafter"/>
</dbReference>
<evidence type="ECO:0000256" key="10">
    <source>
        <dbReference type="ARBA" id="ARBA00022982"/>
    </source>
</evidence>
<dbReference type="PANTHER" id="PTHR15224">
    <property type="entry name" value="NADH DEHYDROGENASE [UBIQUINONE] IRON-SULFUR PROTEIN 5"/>
    <property type="match status" value="1"/>
</dbReference>
<dbReference type="InParanoid" id="A0A4S2N485"/>
<evidence type="ECO:0000256" key="8">
    <source>
        <dbReference type="ARBA" id="ARBA00022660"/>
    </source>
</evidence>
<evidence type="ECO:0000256" key="4">
    <source>
        <dbReference type="ARBA" id="ARBA00007372"/>
    </source>
</evidence>
<dbReference type="Proteomes" id="UP000298138">
    <property type="component" value="Unassembled WGS sequence"/>
</dbReference>
<evidence type="ECO:0000256" key="15">
    <source>
        <dbReference type="ARBA" id="ARBA00032739"/>
    </source>
</evidence>
<organism evidence="17 18">
    <name type="scientific">Ascodesmis nigricans</name>
    <dbReference type="NCBI Taxonomy" id="341454"/>
    <lineage>
        <taxon>Eukaryota</taxon>
        <taxon>Fungi</taxon>
        <taxon>Dikarya</taxon>
        <taxon>Ascomycota</taxon>
        <taxon>Pezizomycotina</taxon>
        <taxon>Pezizomycetes</taxon>
        <taxon>Pezizales</taxon>
        <taxon>Ascodesmidaceae</taxon>
        <taxon>Ascodesmis</taxon>
    </lineage>
</organism>
<evidence type="ECO:0000256" key="12">
    <source>
        <dbReference type="ARBA" id="ARBA00023136"/>
    </source>
</evidence>
<name>A0A4S2N485_9PEZI</name>
<comment type="subunit">
    <text evidence="5">Mammalian complex I is composed of 45 different subunits. This is a component of the iron-sulfur (IP) fragment of the enzyme.</text>
</comment>
<evidence type="ECO:0000256" key="11">
    <source>
        <dbReference type="ARBA" id="ARBA00023128"/>
    </source>
</evidence>
<comment type="subcellular location">
    <subcellularLocation>
        <location evidence="3">Mitochondrion inner membrane</location>
        <topology evidence="3">Peripheral membrane protein</topology>
    </subcellularLocation>
    <subcellularLocation>
        <location evidence="2">Mitochondrion intermembrane space</location>
    </subcellularLocation>
</comment>
<keyword evidence="8" id="KW-0679">Respiratory chain</keyword>
<evidence type="ECO:0000256" key="5">
    <source>
        <dbReference type="ARBA" id="ARBA00011261"/>
    </source>
</evidence>
<dbReference type="AlphaFoldDB" id="A0A4S2N485"/>
<evidence type="ECO:0000313" key="17">
    <source>
        <dbReference type="EMBL" id="TGZ83981.1"/>
    </source>
</evidence>
<dbReference type="OrthoDB" id="9992197at2759"/>
<evidence type="ECO:0000256" key="3">
    <source>
        <dbReference type="ARBA" id="ARBA00004637"/>
    </source>
</evidence>
<dbReference type="InterPro" id="IPR019342">
    <property type="entry name" value="NADH_UbQ_OxRdtase_FeS-su5"/>
</dbReference>
<dbReference type="GO" id="GO:0005743">
    <property type="term" value="C:mitochondrial inner membrane"/>
    <property type="evidence" value="ECO:0007669"/>
    <property type="project" value="UniProtKB-SubCell"/>
</dbReference>
<evidence type="ECO:0000256" key="14">
    <source>
        <dbReference type="ARBA" id="ARBA00031222"/>
    </source>
</evidence>
<gene>
    <name evidence="17" type="ORF">EX30DRAFT_338558</name>
</gene>
<dbReference type="GO" id="GO:0005758">
    <property type="term" value="C:mitochondrial intermembrane space"/>
    <property type="evidence" value="ECO:0007669"/>
    <property type="project" value="UniProtKB-SubCell"/>
</dbReference>
<evidence type="ECO:0000313" key="18">
    <source>
        <dbReference type="Proteomes" id="UP000298138"/>
    </source>
</evidence>
<reference evidence="17 18" key="1">
    <citation type="submission" date="2019-04" db="EMBL/GenBank/DDBJ databases">
        <title>Comparative genomics and transcriptomics to analyze fruiting body development in filamentous ascomycetes.</title>
        <authorList>
            <consortium name="DOE Joint Genome Institute"/>
            <person name="Lutkenhaus R."/>
            <person name="Traeger S."/>
            <person name="Breuer J."/>
            <person name="Kuo A."/>
            <person name="Lipzen A."/>
            <person name="Pangilinan J."/>
            <person name="Dilworth D."/>
            <person name="Sandor L."/>
            <person name="Poggeler S."/>
            <person name="Barry K."/>
            <person name="Grigoriev I.V."/>
            <person name="Nowrousian M."/>
        </authorList>
    </citation>
    <scope>NUCLEOTIDE SEQUENCE [LARGE SCALE GENOMIC DNA]</scope>
    <source>
        <strain evidence="17 18">CBS 389.68</strain>
    </source>
</reference>
<evidence type="ECO:0000256" key="1">
    <source>
        <dbReference type="ARBA" id="ARBA00003195"/>
    </source>
</evidence>
<dbReference type="CDD" id="cd24141">
    <property type="entry name" value="NDUFS5-like"/>
    <property type="match status" value="1"/>
</dbReference>
<keyword evidence="18" id="KW-1185">Reference proteome</keyword>
<keyword evidence="10" id="KW-0249">Electron transport</keyword>
<keyword evidence="7" id="KW-0813">Transport</keyword>
<keyword evidence="12" id="KW-0472">Membrane</keyword>
<evidence type="ECO:0000256" key="9">
    <source>
        <dbReference type="ARBA" id="ARBA00022792"/>
    </source>
</evidence>
<evidence type="ECO:0000256" key="13">
    <source>
        <dbReference type="ARBA" id="ARBA00023157"/>
    </source>
</evidence>
<accession>A0A4S2N485</accession>
<evidence type="ECO:0000256" key="16">
    <source>
        <dbReference type="PIRSR" id="PIRSR619342-50"/>
    </source>
</evidence>
<proteinExistence type="inferred from homology"/>
<feature type="disulfide bond" evidence="16">
    <location>
        <begin position="14"/>
        <end position="49"/>
    </location>
</feature>